<name>A0A354YWA1_9FIRM</name>
<evidence type="ECO:0000313" key="7">
    <source>
        <dbReference type="Proteomes" id="UP000263273"/>
    </source>
</evidence>
<evidence type="ECO:0000256" key="2">
    <source>
        <dbReference type="ARBA" id="ARBA00008020"/>
    </source>
</evidence>
<dbReference type="GO" id="GO:0140662">
    <property type="term" value="F:ATP-dependent protein folding chaperone"/>
    <property type="evidence" value="ECO:0007669"/>
    <property type="project" value="InterPro"/>
</dbReference>
<dbReference type="GO" id="GO:0051082">
    <property type="term" value="F:unfolded protein binding"/>
    <property type="evidence" value="ECO:0007669"/>
    <property type="project" value="InterPro"/>
</dbReference>
<comment type="similarity">
    <text evidence="1">Belongs to the chaperonin (HSP60) family.</text>
</comment>
<accession>A0A354YWA1</accession>
<dbReference type="InterPro" id="IPR027413">
    <property type="entry name" value="GROEL-like_equatorial_sf"/>
</dbReference>
<dbReference type="EMBL" id="DNZF01000148">
    <property type="protein sequence ID" value="HBK53620.1"/>
    <property type="molecule type" value="Genomic_DNA"/>
</dbReference>
<keyword evidence="5" id="KW-0143">Chaperone</keyword>
<dbReference type="GO" id="GO:0005524">
    <property type="term" value="F:ATP binding"/>
    <property type="evidence" value="ECO:0007669"/>
    <property type="project" value="UniProtKB-KW"/>
</dbReference>
<dbReference type="Proteomes" id="UP000263273">
    <property type="component" value="Unassembled WGS sequence"/>
</dbReference>
<evidence type="ECO:0000256" key="1">
    <source>
        <dbReference type="ARBA" id="ARBA00006607"/>
    </source>
</evidence>
<keyword evidence="4" id="KW-0067">ATP-binding</keyword>
<dbReference type="GO" id="GO:0016887">
    <property type="term" value="F:ATP hydrolysis activity"/>
    <property type="evidence" value="ECO:0007669"/>
    <property type="project" value="InterPro"/>
</dbReference>
<evidence type="ECO:0000313" key="6">
    <source>
        <dbReference type="EMBL" id="HBK53620.1"/>
    </source>
</evidence>
<dbReference type="Gene3D" id="1.10.560.10">
    <property type="entry name" value="GroEL-like equatorial domain"/>
    <property type="match status" value="1"/>
</dbReference>
<dbReference type="AlphaFoldDB" id="A0A354YWA1"/>
<reference evidence="6 7" key="1">
    <citation type="journal article" date="2018" name="Nat. Biotechnol.">
        <title>A standardized bacterial taxonomy based on genome phylogeny substantially revises the tree of life.</title>
        <authorList>
            <person name="Parks D.H."/>
            <person name="Chuvochina M."/>
            <person name="Waite D.W."/>
            <person name="Rinke C."/>
            <person name="Skarshewski A."/>
            <person name="Chaumeil P.A."/>
            <person name="Hugenholtz P."/>
        </authorList>
    </citation>
    <scope>NUCLEOTIDE SEQUENCE [LARGE SCALE GENOMIC DNA]</scope>
    <source>
        <strain evidence="6">UBA10948</strain>
    </source>
</reference>
<sequence length="201" mass="21606">MSENKLARQEKSDDRFQALLSNANASRAISQAVEGTIGPKGLDIMMVDRFGDVVISNDGVTILKLIEVNHPAARMIINTARAQQSEVGDGTTTATIIAAALVSEGMEQVLKGVPVTRVIEGIEQGIAAALNLVKKQSRAVESLDDKVLFNIAEVAGRGKRDLARLVIKGAQLVGKKKLLDRDYKFADAVVARELAPSQVFR</sequence>
<dbReference type="PRINTS" id="PR00304">
    <property type="entry name" value="TCOMPLEXTCP1"/>
</dbReference>
<dbReference type="PANTHER" id="PTHR11353">
    <property type="entry name" value="CHAPERONIN"/>
    <property type="match status" value="1"/>
</dbReference>
<dbReference type="InterPro" id="IPR017998">
    <property type="entry name" value="Chaperone_TCP-1"/>
</dbReference>
<protein>
    <submittedName>
        <fullName evidence="6">Chaperonin</fullName>
    </submittedName>
</protein>
<organism evidence="6 7">
    <name type="scientific">Syntrophomonas wolfei</name>
    <dbReference type="NCBI Taxonomy" id="863"/>
    <lineage>
        <taxon>Bacteria</taxon>
        <taxon>Bacillati</taxon>
        <taxon>Bacillota</taxon>
        <taxon>Clostridia</taxon>
        <taxon>Eubacteriales</taxon>
        <taxon>Syntrophomonadaceae</taxon>
        <taxon>Syntrophomonas</taxon>
    </lineage>
</organism>
<dbReference type="SUPFAM" id="SSF48592">
    <property type="entry name" value="GroEL equatorial domain-like"/>
    <property type="match status" value="1"/>
</dbReference>
<evidence type="ECO:0000256" key="5">
    <source>
        <dbReference type="ARBA" id="ARBA00023186"/>
    </source>
</evidence>
<feature type="non-terminal residue" evidence="6">
    <location>
        <position position="201"/>
    </location>
</feature>
<proteinExistence type="inferred from homology"/>
<dbReference type="Pfam" id="PF00118">
    <property type="entry name" value="Cpn60_TCP1"/>
    <property type="match status" value="1"/>
</dbReference>
<evidence type="ECO:0000256" key="4">
    <source>
        <dbReference type="ARBA" id="ARBA00022840"/>
    </source>
</evidence>
<comment type="similarity">
    <text evidence="2">Belongs to the TCP-1 chaperonin family.</text>
</comment>
<dbReference type="InterPro" id="IPR002423">
    <property type="entry name" value="Cpn60/GroEL/TCP-1"/>
</dbReference>
<dbReference type="PROSITE" id="PS00751">
    <property type="entry name" value="TCP1_2"/>
    <property type="match status" value="1"/>
</dbReference>
<dbReference type="InterPro" id="IPR002194">
    <property type="entry name" value="Chaperonin_TCP-1_CS"/>
</dbReference>
<keyword evidence="3" id="KW-0547">Nucleotide-binding</keyword>
<evidence type="ECO:0000256" key="3">
    <source>
        <dbReference type="ARBA" id="ARBA00022741"/>
    </source>
</evidence>
<comment type="caution">
    <text evidence="6">The sequence shown here is derived from an EMBL/GenBank/DDBJ whole genome shotgun (WGS) entry which is preliminary data.</text>
</comment>
<gene>
    <name evidence="6" type="ORF">DDZ44_06770</name>
</gene>